<evidence type="ECO:0000313" key="1">
    <source>
        <dbReference type="EMBL" id="KAH7281221.1"/>
    </source>
</evidence>
<protein>
    <submittedName>
        <fullName evidence="1">Uncharacterized protein</fullName>
    </submittedName>
</protein>
<dbReference type="EMBL" id="CM035441">
    <property type="protein sequence ID" value="KAH7281221.1"/>
    <property type="molecule type" value="Genomic_DNA"/>
</dbReference>
<proteinExistence type="predicted"/>
<name>A0A8T2QDF8_CERRI</name>
<evidence type="ECO:0000313" key="2">
    <source>
        <dbReference type="Proteomes" id="UP000825935"/>
    </source>
</evidence>
<reference evidence="1" key="1">
    <citation type="submission" date="2021-08" db="EMBL/GenBank/DDBJ databases">
        <title>WGS assembly of Ceratopteris richardii.</title>
        <authorList>
            <person name="Marchant D.B."/>
            <person name="Chen G."/>
            <person name="Jenkins J."/>
            <person name="Shu S."/>
            <person name="Leebens-Mack J."/>
            <person name="Grimwood J."/>
            <person name="Schmutz J."/>
            <person name="Soltis P."/>
            <person name="Soltis D."/>
            <person name="Chen Z.-H."/>
        </authorList>
    </citation>
    <scope>NUCLEOTIDE SEQUENCE</scope>
    <source>
        <strain evidence="1">Whitten #5841</strain>
        <tissue evidence="1">Leaf</tissue>
    </source>
</reference>
<dbReference type="Proteomes" id="UP000825935">
    <property type="component" value="Chromosome 36"/>
</dbReference>
<comment type="caution">
    <text evidence="1">The sequence shown here is derived from an EMBL/GenBank/DDBJ whole genome shotgun (WGS) entry which is preliminary data.</text>
</comment>
<dbReference type="AlphaFoldDB" id="A0A8T2QDF8"/>
<sequence length="29" mass="3582">MQWNFIRHERWIGSVYNGCAIRKEGYGFY</sequence>
<organism evidence="1 2">
    <name type="scientific">Ceratopteris richardii</name>
    <name type="common">Triangle waterfern</name>
    <dbReference type="NCBI Taxonomy" id="49495"/>
    <lineage>
        <taxon>Eukaryota</taxon>
        <taxon>Viridiplantae</taxon>
        <taxon>Streptophyta</taxon>
        <taxon>Embryophyta</taxon>
        <taxon>Tracheophyta</taxon>
        <taxon>Polypodiopsida</taxon>
        <taxon>Polypodiidae</taxon>
        <taxon>Polypodiales</taxon>
        <taxon>Pteridineae</taxon>
        <taxon>Pteridaceae</taxon>
        <taxon>Parkerioideae</taxon>
        <taxon>Ceratopteris</taxon>
    </lineage>
</organism>
<gene>
    <name evidence="1" type="ORF">KP509_36G036100</name>
</gene>
<accession>A0A8T2QDF8</accession>
<keyword evidence="2" id="KW-1185">Reference proteome</keyword>